<evidence type="ECO:0000313" key="1">
    <source>
        <dbReference type="EMBL" id="ACS43840.1"/>
    </source>
</evidence>
<proteinExistence type="predicted"/>
<dbReference type="HOGENOM" id="CLU_1584552_0_0_5"/>
<keyword evidence="1" id="KW-0614">Plasmid</keyword>
<sequence>MATIELICERRMLILHRFLARRLRKDPMLAERARAALGYVSGLGGAGEDLWNVVFDEWDSILRGGVAHIREMLPLRTPEMDRLRTWSPFMIVDDPITRELVEGPRLWQLARRGLRRGPLREAAAAPAAEAPPAKLSEVHNHYHFHFAAEASADPAAKERLAEAAGRTR</sequence>
<organism evidence="1 2">
    <name type="scientific">Methylorubrum extorquens (strain ATCC 14718 / DSM 1338 / JCM 2805 / NCIMB 9133 / AM1)</name>
    <name type="common">Methylobacterium extorquens</name>
    <dbReference type="NCBI Taxonomy" id="272630"/>
    <lineage>
        <taxon>Bacteria</taxon>
        <taxon>Pseudomonadati</taxon>
        <taxon>Pseudomonadota</taxon>
        <taxon>Alphaproteobacteria</taxon>
        <taxon>Hyphomicrobiales</taxon>
        <taxon>Methylobacteriaceae</taxon>
        <taxon>Methylorubrum</taxon>
    </lineage>
</organism>
<dbReference type="KEGG" id="mea:Mex_2p1059"/>
<dbReference type="Proteomes" id="UP000009081">
    <property type="component" value="Plasmid megaplasmid"/>
</dbReference>
<dbReference type="RefSeq" id="WP_003606094.1">
    <property type="nucleotide sequence ID" value="NC_012811.1"/>
</dbReference>
<dbReference type="AlphaFoldDB" id="C5B5V8"/>
<protein>
    <submittedName>
        <fullName evidence="1">Uncharacterized protein</fullName>
    </submittedName>
</protein>
<reference evidence="1 2" key="1">
    <citation type="journal article" date="2009" name="PLoS ONE">
        <title>Methylobacterium genome sequences: a reference blueprint to investigate microbial metabolism of C1 compounds from natural and industrial sources.</title>
        <authorList>
            <person name="Vuilleumier S."/>
            <person name="Chistoserdova L."/>
            <person name="Lee M.-C."/>
            <person name="Bringel F."/>
            <person name="Lajus A."/>
            <person name="Zhou Y."/>
            <person name="Gourion B."/>
            <person name="Barbe V."/>
            <person name="Chang J."/>
            <person name="Cruveiller S."/>
            <person name="Dossat C."/>
            <person name="Gillett W."/>
            <person name="Gruffaz C."/>
            <person name="Haugen E."/>
            <person name="Hourcade E."/>
            <person name="Levy R."/>
            <person name="Mangenot S."/>
            <person name="Muller E."/>
            <person name="Nadalig T."/>
            <person name="Pagni M."/>
            <person name="Penny C."/>
            <person name="Peyraud R."/>
            <person name="Robinson D.G."/>
            <person name="Roche D."/>
            <person name="Rouy Z."/>
            <person name="Saenampechek C."/>
            <person name="Salvignol G."/>
            <person name="Vallenet D."/>
            <person name="Wu Z."/>
            <person name="Marx C.J."/>
            <person name="Vorholt J.A."/>
            <person name="Olson M.V."/>
            <person name="Kaul R."/>
            <person name="Weissenbach J."/>
            <person name="Medigue C."/>
            <person name="Lidstrom M.E."/>
        </authorList>
    </citation>
    <scope>NUCLEOTIDE SEQUENCE [LARGE SCALE GENOMIC DNA]</scope>
    <source>
        <strain evidence="2">ATCC 14718 / DSM 1338 / JCM 2805 / NCIMB 9133 / AM1</strain>
    </source>
</reference>
<dbReference type="EMBL" id="CP001511">
    <property type="protein sequence ID" value="ACS43840.1"/>
    <property type="molecule type" value="Genomic_DNA"/>
</dbReference>
<evidence type="ECO:0000313" key="2">
    <source>
        <dbReference type="Proteomes" id="UP000009081"/>
    </source>
</evidence>
<gene>
    <name evidence="1" type="ordered locus">MexAM1_META2p1059</name>
</gene>
<keyword evidence="2" id="KW-1185">Reference proteome</keyword>
<name>C5B5V8_METEA</name>
<accession>C5B5V8</accession>
<geneLocation type="plasmid" evidence="1 2">
    <name>megaplasmid</name>
</geneLocation>